<comment type="caution">
    <text evidence="2">The sequence shown here is derived from an EMBL/GenBank/DDBJ whole genome shotgun (WGS) entry which is preliminary data.</text>
</comment>
<dbReference type="AlphaFoldDB" id="A0A226DS02"/>
<feature type="chain" id="PRO_5012533587" evidence="1">
    <location>
        <begin position="21"/>
        <end position="177"/>
    </location>
</feature>
<keyword evidence="3" id="KW-1185">Reference proteome</keyword>
<dbReference type="EMBL" id="LNIX01000012">
    <property type="protein sequence ID" value="OXA47798.1"/>
    <property type="molecule type" value="Genomic_DNA"/>
</dbReference>
<evidence type="ECO:0000256" key="1">
    <source>
        <dbReference type="SAM" id="SignalP"/>
    </source>
</evidence>
<reference evidence="2 3" key="1">
    <citation type="submission" date="2015-12" db="EMBL/GenBank/DDBJ databases">
        <title>The genome of Folsomia candida.</title>
        <authorList>
            <person name="Faddeeva A."/>
            <person name="Derks M.F."/>
            <person name="Anvar Y."/>
            <person name="Smit S."/>
            <person name="Van Straalen N."/>
            <person name="Roelofs D."/>
        </authorList>
    </citation>
    <scope>NUCLEOTIDE SEQUENCE [LARGE SCALE GENOMIC DNA]</scope>
    <source>
        <strain evidence="2 3">VU population</strain>
        <tissue evidence="2">Whole body</tissue>
    </source>
</reference>
<evidence type="ECO:0000313" key="2">
    <source>
        <dbReference type="EMBL" id="OXA47798.1"/>
    </source>
</evidence>
<accession>A0A226DS02</accession>
<keyword evidence="1" id="KW-0732">Signal</keyword>
<sequence length="177" mass="20063">MYKRCLIILLLVTIFVLPYAQLAPSFLSAEIERVRAGKAWNAKNHSPVAAKSTMREKLAKSYEDEDDEEIAKVLPGSGDDDDFDSEEELDVTCAPGKGWHERGQRCVPLKCPGGDAQRDFISGICLIPPKEEDVEVLEKRKPYSHWNRLNHVYGTHPAREVWSKGMLSFLRRGHIKT</sequence>
<name>A0A226DS02_FOLCA</name>
<organism evidence="2 3">
    <name type="scientific">Folsomia candida</name>
    <name type="common">Springtail</name>
    <dbReference type="NCBI Taxonomy" id="158441"/>
    <lineage>
        <taxon>Eukaryota</taxon>
        <taxon>Metazoa</taxon>
        <taxon>Ecdysozoa</taxon>
        <taxon>Arthropoda</taxon>
        <taxon>Hexapoda</taxon>
        <taxon>Collembola</taxon>
        <taxon>Entomobryomorpha</taxon>
        <taxon>Isotomoidea</taxon>
        <taxon>Isotomidae</taxon>
        <taxon>Proisotominae</taxon>
        <taxon>Folsomia</taxon>
    </lineage>
</organism>
<feature type="signal peptide" evidence="1">
    <location>
        <begin position="1"/>
        <end position="20"/>
    </location>
</feature>
<dbReference type="OrthoDB" id="8279873at2759"/>
<dbReference type="Proteomes" id="UP000198287">
    <property type="component" value="Unassembled WGS sequence"/>
</dbReference>
<evidence type="ECO:0000313" key="3">
    <source>
        <dbReference type="Proteomes" id="UP000198287"/>
    </source>
</evidence>
<gene>
    <name evidence="2" type="ORF">Fcan01_17080</name>
</gene>
<protein>
    <submittedName>
        <fullName evidence="2">Uncharacterized protein</fullName>
    </submittedName>
</protein>
<proteinExistence type="predicted"/>